<organism evidence="2 3">
    <name type="scientific">Porphyra umbilicalis</name>
    <name type="common">Purple laver</name>
    <name type="synonym">Red alga</name>
    <dbReference type="NCBI Taxonomy" id="2786"/>
    <lineage>
        <taxon>Eukaryota</taxon>
        <taxon>Rhodophyta</taxon>
        <taxon>Bangiophyceae</taxon>
        <taxon>Bangiales</taxon>
        <taxon>Bangiaceae</taxon>
        <taxon>Porphyra</taxon>
    </lineage>
</organism>
<evidence type="ECO:0008006" key="4">
    <source>
        <dbReference type="Google" id="ProtNLM"/>
    </source>
</evidence>
<feature type="chain" id="PRO_5012236776" description="Secreted protein" evidence="1">
    <location>
        <begin position="24"/>
        <end position="77"/>
    </location>
</feature>
<proteinExistence type="predicted"/>
<dbReference type="EMBL" id="KV918914">
    <property type="protein sequence ID" value="OSX75197.1"/>
    <property type="molecule type" value="Genomic_DNA"/>
</dbReference>
<evidence type="ECO:0000256" key="1">
    <source>
        <dbReference type="SAM" id="SignalP"/>
    </source>
</evidence>
<sequence length="77" mass="8402">MYLCSPSSLKLFSFVFFASLVHDHPVILLLPSQSLLSHALVSECITSHLSVPCVVKTLVSGTQSPTCRDTASRILDR</sequence>
<evidence type="ECO:0000313" key="3">
    <source>
        <dbReference type="Proteomes" id="UP000218209"/>
    </source>
</evidence>
<dbReference type="Proteomes" id="UP000218209">
    <property type="component" value="Unassembled WGS sequence"/>
</dbReference>
<keyword evidence="3" id="KW-1185">Reference proteome</keyword>
<keyword evidence="1" id="KW-0732">Signal</keyword>
<name>A0A1X6P308_PORUM</name>
<dbReference type="AlphaFoldDB" id="A0A1X6P308"/>
<reference evidence="2 3" key="1">
    <citation type="submission" date="2017-03" db="EMBL/GenBank/DDBJ databases">
        <title>WGS assembly of Porphyra umbilicalis.</title>
        <authorList>
            <person name="Brawley S.H."/>
            <person name="Blouin N.A."/>
            <person name="Ficko-Blean E."/>
            <person name="Wheeler G.L."/>
            <person name="Lohr M."/>
            <person name="Goodson H.V."/>
            <person name="Jenkins J.W."/>
            <person name="Blaby-Haas C.E."/>
            <person name="Helliwell K.E."/>
            <person name="Chan C."/>
            <person name="Marriage T."/>
            <person name="Bhattacharya D."/>
            <person name="Klein A.S."/>
            <person name="Badis Y."/>
            <person name="Brodie J."/>
            <person name="Cao Y."/>
            <person name="Collen J."/>
            <person name="Dittami S.M."/>
            <person name="Gachon C.M."/>
            <person name="Green B.R."/>
            <person name="Karpowicz S."/>
            <person name="Kim J.W."/>
            <person name="Kudahl U."/>
            <person name="Lin S."/>
            <person name="Michel G."/>
            <person name="Mittag M."/>
            <person name="Olson B.J."/>
            <person name="Pangilinan J."/>
            <person name="Peng Y."/>
            <person name="Qiu H."/>
            <person name="Shu S."/>
            <person name="Singer J.T."/>
            <person name="Smith A.G."/>
            <person name="Sprecher B.N."/>
            <person name="Wagner V."/>
            <person name="Wang W."/>
            <person name="Wang Z.-Y."/>
            <person name="Yan J."/>
            <person name="Yarish C."/>
            <person name="Zoeuner-Riek S."/>
            <person name="Zhuang Y."/>
            <person name="Zou Y."/>
            <person name="Lindquist E.A."/>
            <person name="Grimwood J."/>
            <person name="Barry K."/>
            <person name="Rokhsar D.S."/>
            <person name="Schmutz J."/>
            <person name="Stiller J.W."/>
            <person name="Grossman A.R."/>
            <person name="Prochnik S.E."/>
        </authorList>
    </citation>
    <scope>NUCLEOTIDE SEQUENCE [LARGE SCALE GENOMIC DNA]</scope>
    <source>
        <strain evidence="2">4086291</strain>
    </source>
</reference>
<evidence type="ECO:0000313" key="2">
    <source>
        <dbReference type="EMBL" id="OSX75197.1"/>
    </source>
</evidence>
<gene>
    <name evidence="2" type="ORF">BU14_0248s0003</name>
</gene>
<protein>
    <recommendedName>
        <fullName evidence="4">Secreted protein</fullName>
    </recommendedName>
</protein>
<feature type="signal peptide" evidence="1">
    <location>
        <begin position="1"/>
        <end position="23"/>
    </location>
</feature>
<accession>A0A1X6P308</accession>